<protein>
    <recommendedName>
        <fullName evidence="2">peptide-methionine (S)-S-oxide reductase</fullName>
        <ecNumber evidence="2">1.8.4.11</ecNumber>
    </recommendedName>
    <alternativeName>
        <fullName evidence="4">Peptide-methionine (S)-S-oxide reductase</fullName>
    </alternativeName>
</protein>
<dbReference type="EMBL" id="QCYY01001176">
    <property type="protein sequence ID" value="ROT79916.1"/>
    <property type="molecule type" value="Genomic_DNA"/>
</dbReference>
<proteinExistence type="inferred from homology"/>
<name>A0A423TTY1_PENVA</name>
<evidence type="ECO:0000256" key="2">
    <source>
        <dbReference type="ARBA" id="ARBA00012502"/>
    </source>
</evidence>
<keyword evidence="3" id="KW-0560">Oxidoreductase</keyword>
<accession>A0A423TTY1</accession>
<comment type="similarity">
    <text evidence="1">Belongs to the MsrA Met sulfoxide reductase family.</text>
</comment>
<dbReference type="OrthoDB" id="77405at2759"/>
<evidence type="ECO:0000313" key="7">
    <source>
        <dbReference type="EMBL" id="ROT79916.1"/>
    </source>
</evidence>
<dbReference type="Gene3D" id="3.30.1060.10">
    <property type="entry name" value="Peptide methionine sulphoxide reductase MsrA"/>
    <property type="match status" value="1"/>
</dbReference>
<dbReference type="Pfam" id="PF01625">
    <property type="entry name" value="PMSR"/>
    <property type="match status" value="1"/>
</dbReference>
<feature type="domain" description="Peptide methionine sulphoxide reductase MsrA" evidence="5">
    <location>
        <begin position="2"/>
        <end position="122"/>
    </location>
</feature>
<comment type="caution">
    <text evidence="7">The sequence shown here is derived from an EMBL/GenBank/DDBJ whole genome shotgun (WGS) entry which is preliminary data.</text>
</comment>
<reference evidence="7 8" key="1">
    <citation type="submission" date="2018-04" db="EMBL/GenBank/DDBJ databases">
        <authorList>
            <person name="Zhang X."/>
            <person name="Yuan J."/>
            <person name="Li F."/>
            <person name="Xiang J."/>
        </authorList>
    </citation>
    <scope>NUCLEOTIDE SEQUENCE [LARGE SCALE GENOMIC DNA]</scope>
    <source>
        <tissue evidence="7">Muscle</tissue>
    </source>
</reference>
<dbReference type="AlphaFoldDB" id="A0A423TTY1"/>
<sequence>MFGCVPGVIRTRVGYAGGSKVNPTYHSLGDHTETVDVDYDPSQTDYPKLLQVFWKNHNPTSKCSRQYMSAIFYHDGEQKRLAEETMKEEQKNHGKPIATTIAPMKEFYIAEDYHQKYILQQHAPVINSLDIDPGDELISCHVAARINGYLGGYGSVPMFEREWSRWGITEKTADYIRKQIISSFRGKC</sequence>
<dbReference type="SUPFAM" id="SSF55068">
    <property type="entry name" value="Peptide methionine sulfoxide reductase"/>
    <property type="match status" value="1"/>
</dbReference>
<dbReference type="PANTHER" id="PTHR43774">
    <property type="entry name" value="PEPTIDE METHIONINE SULFOXIDE REDUCTASE"/>
    <property type="match status" value="1"/>
</dbReference>
<evidence type="ECO:0000259" key="6">
    <source>
        <dbReference type="Pfam" id="PF20939"/>
    </source>
</evidence>
<dbReference type="GO" id="GO:0008113">
    <property type="term" value="F:peptide-methionine (S)-S-oxide reductase activity"/>
    <property type="evidence" value="ECO:0007669"/>
    <property type="project" value="UniProtKB-EC"/>
</dbReference>
<dbReference type="EC" id="1.8.4.11" evidence="2"/>
<feature type="domain" description="Selenoprotein methionine sulfoxide reductase A helical" evidence="6">
    <location>
        <begin position="135"/>
        <end position="162"/>
    </location>
</feature>
<evidence type="ECO:0000256" key="4">
    <source>
        <dbReference type="ARBA" id="ARBA00030643"/>
    </source>
</evidence>
<evidence type="ECO:0000259" key="5">
    <source>
        <dbReference type="Pfam" id="PF01625"/>
    </source>
</evidence>
<evidence type="ECO:0000313" key="8">
    <source>
        <dbReference type="Proteomes" id="UP000283509"/>
    </source>
</evidence>
<gene>
    <name evidence="7" type="ORF">C7M84_001356</name>
</gene>
<dbReference type="Proteomes" id="UP000283509">
    <property type="component" value="Unassembled WGS sequence"/>
</dbReference>
<dbReference type="PANTHER" id="PTHR43774:SF1">
    <property type="entry name" value="PEPTIDE METHIONINE SULFOXIDE REDUCTASE MSRA 2"/>
    <property type="match status" value="1"/>
</dbReference>
<dbReference type="InterPro" id="IPR036509">
    <property type="entry name" value="Met_Sox_Rdtase_MsrA_sf"/>
</dbReference>
<organism evidence="7 8">
    <name type="scientific">Penaeus vannamei</name>
    <name type="common">Whiteleg shrimp</name>
    <name type="synonym">Litopenaeus vannamei</name>
    <dbReference type="NCBI Taxonomy" id="6689"/>
    <lineage>
        <taxon>Eukaryota</taxon>
        <taxon>Metazoa</taxon>
        <taxon>Ecdysozoa</taxon>
        <taxon>Arthropoda</taxon>
        <taxon>Crustacea</taxon>
        <taxon>Multicrustacea</taxon>
        <taxon>Malacostraca</taxon>
        <taxon>Eumalacostraca</taxon>
        <taxon>Eucarida</taxon>
        <taxon>Decapoda</taxon>
        <taxon>Dendrobranchiata</taxon>
        <taxon>Penaeoidea</taxon>
        <taxon>Penaeidae</taxon>
        <taxon>Penaeus</taxon>
    </lineage>
</organism>
<dbReference type="Pfam" id="PF20939">
    <property type="entry name" value="MsrA_helical"/>
    <property type="match status" value="1"/>
</dbReference>
<dbReference type="STRING" id="6689.A0A423TTY1"/>
<evidence type="ECO:0000256" key="3">
    <source>
        <dbReference type="ARBA" id="ARBA00023002"/>
    </source>
</evidence>
<dbReference type="InterPro" id="IPR002569">
    <property type="entry name" value="Met_Sox_Rdtase_MsrA_dom"/>
</dbReference>
<dbReference type="InterPro" id="IPR049006">
    <property type="entry name" value="MsrA_helical"/>
</dbReference>
<dbReference type="FunFam" id="3.30.1060.10:FF:000004">
    <property type="entry name" value="Peptide methionine sulfoxide reductase A5"/>
    <property type="match status" value="1"/>
</dbReference>
<evidence type="ECO:0000256" key="1">
    <source>
        <dbReference type="ARBA" id="ARBA00005591"/>
    </source>
</evidence>
<reference evidence="7 8" key="2">
    <citation type="submission" date="2019-01" db="EMBL/GenBank/DDBJ databases">
        <title>The decoding of complex shrimp genome reveals the adaptation for benthos swimmer, frequently molting mechanism and breeding impact on genome.</title>
        <authorList>
            <person name="Sun Y."/>
            <person name="Gao Y."/>
            <person name="Yu Y."/>
        </authorList>
    </citation>
    <scope>NUCLEOTIDE SEQUENCE [LARGE SCALE GENOMIC DNA]</scope>
    <source>
        <tissue evidence="7">Muscle</tissue>
    </source>
</reference>
<keyword evidence="8" id="KW-1185">Reference proteome</keyword>